<keyword evidence="3" id="KW-0547">Nucleotide-binding</keyword>
<comment type="caution">
    <text evidence="6">The sequence shown here is derived from an EMBL/GenBank/DDBJ whole genome shotgun (WGS) entry which is preliminary data.</text>
</comment>
<evidence type="ECO:0000256" key="3">
    <source>
        <dbReference type="ARBA" id="ARBA00022741"/>
    </source>
</evidence>
<dbReference type="PROSITE" id="PS00211">
    <property type="entry name" value="ABC_TRANSPORTER_1"/>
    <property type="match status" value="2"/>
</dbReference>
<dbReference type="InterPro" id="IPR003439">
    <property type="entry name" value="ABC_transporter-like_ATP-bd"/>
</dbReference>
<keyword evidence="7" id="KW-1185">Reference proteome</keyword>
<evidence type="ECO:0000256" key="2">
    <source>
        <dbReference type="ARBA" id="ARBA00022737"/>
    </source>
</evidence>
<evidence type="ECO:0000313" key="6">
    <source>
        <dbReference type="EMBL" id="MDQ0392099.1"/>
    </source>
</evidence>
<dbReference type="CDD" id="cd03221">
    <property type="entry name" value="ABCF_EF-3"/>
    <property type="match status" value="2"/>
</dbReference>
<keyword evidence="4" id="KW-0067">ATP-binding</keyword>
<evidence type="ECO:0000256" key="4">
    <source>
        <dbReference type="ARBA" id="ARBA00022840"/>
    </source>
</evidence>
<dbReference type="EMBL" id="JAUSVK010000001">
    <property type="protein sequence ID" value="MDQ0392099.1"/>
    <property type="molecule type" value="Genomic_DNA"/>
</dbReference>
<reference evidence="6 7" key="1">
    <citation type="submission" date="2023-07" db="EMBL/GenBank/DDBJ databases">
        <title>Genomic Encyclopedia of Type Strains, Phase IV (KMG-IV): sequencing the most valuable type-strain genomes for metagenomic binning, comparative biology and taxonomic classification.</title>
        <authorList>
            <person name="Goeker M."/>
        </authorList>
    </citation>
    <scope>NUCLEOTIDE SEQUENCE [LARGE SCALE GENOMIC DNA]</scope>
    <source>
        <strain evidence="6 7">DSM 5896</strain>
    </source>
</reference>
<dbReference type="SMART" id="SM00382">
    <property type="entry name" value="AAA"/>
    <property type="match status" value="2"/>
</dbReference>
<comment type="similarity">
    <text evidence="1">Belongs to the ABC transporter superfamily.</text>
</comment>
<dbReference type="Proteomes" id="UP001237448">
    <property type="component" value="Unassembled WGS sequence"/>
</dbReference>
<organism evidence="6 7">
    <name type="scientific">Labrys monachus</name>
    <dbReference type="NCBI Taxonomy" id="217067"/>
    <lineage>
        <taxon>Bacteria</taxon>
        <taxon>Pseudomonadati</taxon>
        <taxon>Pseudomonadota</taxon>
        <taxon>Alphaproteobacteria</taxon>
        <taxon>Hyphomicrobiales</taxon>
        <taxon>Xanthobacteraceae</taxon>
        <taxon>Labrys</taxon>
    </lineage>
</organism>
<dbReference type="InterPro" id="IPR050611">
    <property type="entry name" value="ABCF"/>
</dbReference>
<gene>
    <name evidence="6" type="ORF">J3R73_001891</name>
</gene>
<dbReference type="PANTHER" id="PTHR19211:SF14">
    <property type="entry name" value="ATP-BINDING CASSETTE SUB-FAMILY F MEMBER 1"/>
    <property type="match status" value="1"/>
</dbReference>
<keyword evidence="2" id="KW-0677">Repeat</keyword>
<dbReference type="InterPro" id="IPR027417">
    <property type="entry name" value="P-loop_NTPase"/>
</dbReference>
<feature type="domain" description="ABC transporter" evidence="5">
    <location>
        <begin position="325"/>
        <end position="539"/>
    </location>
</feature>
<protein>
    <submittedName>
        <fullName evidence="6">ATPase subunit of ABC transporter with duplicated ATPase domains</fullName>
    </submittedName>
</protein>
<dbReference type="Gene3D" id="3.40.50.300">
    <property type="entry name" value="P-loop containing nucleotide triphosphate hydrolases"/>
    <property type="match status" value="2"/>
</dbReference>
<dbReference type="Pfam" id="PF12848">
    <property type="entry name" value="ABC_tran_Xtn"/>
    <property type="match status" value="1"/>
</dbReference>
<evidence type="ECO:0000259" key="5">
    <source>
        <dbReference type="PROSITE" id="PS50893"/>
    </source>
</evidence>
<dbReference type="RefSeq" id="WP_307425460.1">
    <property type="nucleotide sequence ID" value="NZ_JAUSVK010000001.1"/>
</dbReference>
<feature type="domain" description="ABC transporter" evidence="5">
    <location>
        <begin position="2"/>
        <end position="258"/>
    </location>
</feature>
<dbReference type="PANTHER" id="PTHR19211">
    <property type="entry name" value="ATP-BINDING TRANSPORT PROTEIN-RELATED"/>
    <property type="match status" value="1"/>
</dbReference>
<name>A0ABU0FD57_9HYPH</name>
<evidence type="ECO:0000256" key="1">
    <source>
        <dbReference type="ARBA" id="ARBA00005417"/>
    </source>
</evidence>
<dbReference type="Pfam" id="PF00005">
    <property type="entry name" value="ABC_tran"/>
    <property type="match status" value="2"/>
</dbReference>
<sequence>MIRLENISRQNGNQILFIEASAALLKGEKVGLVGPNGAGKTTLFRMITGQEQADEGRVSVDRGVTIGYFSQDVGEMAGRSAVSEVMDGAGPVSVVAAELKELEAAMADPARADDMDEIVGRYGEVQARFEELDGYALEGRAREVLAGLSFTEAMMDGDVGALSGGWKMRVALARILLMRPDAMLLDEPSNHLDLESLIWLEAFLKNYEGALLMTSHDREFMNRIVGKVVEIDGGTLTTYSGDYEFYEQQRSLNEKQQQAQFERQQAMLAKEIKFIERFKARASHAAQVQSRVKKLDKIEKIEPPRRRQTVAFEFQPPPRSGDDVVSLKNVHKRYGAKSIYEGLNFQVRRRERWCVMGVNGAGKSTLLKLVAGSTAPDDGTVAQGGSVKMGYFAQHAMDLLDGEHTVFQSLEDSFPQAGQGSLRALAGCFGFSGDDVEKRCRVLSGGEKARLVMAKMLYDPPNFLVLDEPTNHLDMATKEMLIAALAQYEGAMLFVSHDRRFLAALSNRVLELAPDGIHQYGGGYTEYVARTGQEAPGLHS</sequence>
<dbReference type="PROSITE" id="PS50893">
    <property type="entry name" value="ABC_TRANSPORTER_2"/>
    <property type="match status" value="2"/>
</dbReference>
<proteinExistence type="inferred from homology"/>
<dbReference type="InterPro" id="IPR017871">
    <property type="entry name" value="ABC_transporter-like_CS"/>
</dbReference>
<evidence type="ECO:0000313" key="7">
    <source>
        <dbReference type="Proteomes" id="UP001237448"/>
    </source>
</evidence>
<dbReference type="SUPFAM" id="SSF52540">
    <property type="entry name" value="P-loop containing nucleoside triphosphate hydrolases"/>
    <property type="match status" value="2"/>
</dbReference>
<dbReference type="InterPro" id="IPR003593">
    <property type="entry name" value="AAA+_ATPase"/>
</dbReference>
<accession>A0ABU0FD57</accession>
<dbReference type="InterPro" id="IPR032781">
    <property type="entry name" value="ABC_tran_Xtn"/>
</dbReference>